<dbReference type="Gene3D" id="3.40.630.30">
    <property type="match status" value="1"/>
</dbReference>
<dbReference type="Gene3D" id="3.40.630.110">
    <property type="entry name" value="GNAT acetyltransferase-like"/>
    <property type="match status" value="1"/>
</dbReference>
<dbReference type="PROSITE" id="PS51186">
    <property type="entry name" value="GNAT"/>
    <property type="match status" value="1"/>
</dbReference>
<dbReference type="EMBL" id="CP011076">
    <property type="protein sequence ID" value="AKF95950.1"/>
    <property type="molecule type" value="Genomic_DNA"/>
</dbReference>
<dbReference type="SUPFAM" id="SSF55729">
    <property type="entry name" value="Acyl-CoA N-acyltransferases (Nat)"/>
    <property type="match status" value="1"/>
</dbReference>
<sequence length="274" mass="32052">MVYELEKEKFHLLAPLLGPETNMMAKAVVQRINPGWVFVDDLTTPQTALIWSKGIEGFFFLGEHRNKSFNKQISNFIEKMIRPRAYEQGLEWFEVSGDSRDWDETIETIFDNRKIAKSLQRVYRYNSDTPLPNPGNYLPVGYTLARIEPNLMEMKGLENKEFVFNKIHQFWDTEERFFQQGLGFYILFENQIVSVCLSAFVSDNVHSIEIETLDGHKRKRLAESLVNKYVNFCIEKGFSPYWDAMEENVPSCKLAEKIGFDIDFVYKLYGFSLV</sequence>
<feature type="domain" description="N-acetyltransferase" evidence="1">
    <location>
        <begin position="142"/>
        <end position="274"/>
    </location>
</feature>
<reference evidence="2" key="1">
    <citation type="submission" date="2015-03" db="EMBL/GenBank/DDBJ databases">
        <title>MIGS Cultured Bacterial/Archaeal sample from Brevibacillus laterosporus.</title>
        <authorList>
            <person name="Zeng D."/>
            <person name="Zhu L."/>
            <person name="Dong G."/>
            <person name="Ye W."/>
            <person name="Ren D."/>
            <person name="Wu L."/>
            <person name="Xu J."/>
            <person name="Li G."/>
            <person name="Guo L."/>
        </authorList>
    </citation>
    <scope>NUCLEOTIDE SEQUENCE</scope>
    <source>
        <strain evidence="2">B9</strain>
        <plasmid evidence="2">unnamed2</plasmid>
    </source>
</reference>
<dbReference type="AlphaFoldDB" id="A0A0F7C1R7"/>
<keyword evidence="2" id="KW-0614">Plasmid</keyword>
<geneLocation type="plasmid" evidence="2">
    <name>unnamed2</name>
</geneLocation>
<evidence type="ECO:0000259" key="1">
    <source>
        <dbReference type="PROSITE" id="PS51186"/>
    </source>
</evidence>
<dbReference type="PANTHER" id="PTHR31143">
    <property type="match status" value="1"/>
</dbReference>
<dbReference type="InterPro" id="IPR000182">
    <property type="entry name" value="GNAT_dom"/>
</dbReference>
<dbReference type="Pfam" id="PF12746">
    <property type="entry name" value="GNAT_acetyltran"/>
    <property type="match status" value="1"/>
</dbReference>
<dbReference type="InterPro" id="IPR016181">
    <property type="entry name" value="Acyl_CoA_acyltransferase"/>
</dbReference>
<dbReference type="InterPro" id="IPR027365">
    <property type="entry name" value="GNAT_acetyltra_YdfB-like"/>
</dbReference>
<proteinExistence type="predicted"/>
<evidence type="ECO:0000313" key="2">
    <source>
        <dbReference type="EMBL" id="AKF95950.1"/>
    </source>
</evidence>
<organism evidence="2">
    <name type="scientific">Brevibacillus laterosporus</name>
    <name type="common">Bacillus laterosporus</name>
    <dbReference type="NCBI Taxonomy" id="1465"/>
    <lineage>
        <taxon>Bacteria</taxon>
        <taxon>Bacillati</taxon>
        <taxon>Bacillota</taxon>
        <taxon>Bacilli</taxon>
        <taxon>Bacillales</taxon>
        <taxon>Paenibacillaceae</taxon>
        <taxon>Brevibacillus</taxon>
    </lineage>
</organism>
<dbReference type="InterPro" id="IPR042573">
    <property type="entry name" value="GNAT_acetyltra_N"/>
</dbReference>
<accession>A0A0F7C1R7</accession>
<protein>
    <recommendedName>
        <fullName evidence="1">N-acetyltransferase domain-containing protein</fullName>
    </recommendedName>
</protein>
<dbReference type="RefSeq" id="WP_031415167.1">
    <property type="nucleotide sequence ID" value="NZ_CP011076.1"/>
</dbReference>
<name>A0A0F7C1R7_BRELA</name>
<dbReference type="GO" id="GO:0016747">
    <property type="term" value="F:acyltransferase activity, transferring groups other than amino-acyl groups"/>
    <property type="evidence" value="ECO:0007669"/>
    <property type="project" value="InterPro"/>
</dbReference>
<gene>
    <name evidence="2" type="ORF">EX87_20445</name>
</gene>
<dbReference type="PANTHER" id="PTHR31143:SF2">
    <property type="entry name" value="FR47-LIKE DOMAIN-CONTAINING PROTEIN-RELATED"/>
    <property type="match status" value="1"/>
</dbReference>